<gene>
    <name evidence="1" type="ORF">TanjilG_02790</name>
</gene>
<dbReference type="EMBL" id="CM007362">
    <property type="protein sequence ID" value="OIW16584.1"/>
    <property type="molecule type" value="Genomic_DNA"/>
</dbReference>
<sequence length="74" mass="8012">MARRRAYLPSCGRITVELGAPSTMCVPVQPCVDHIATTQQVHDACSVSAPLPQRIFMCSQVHVKPGAPSTYCEL</sequence>
<protein>
    <submittedName>
        <fullName evidence="1">Uncharacterized protein</fullName>
    </submittedName>
</protein>
<dbReference type="Gramene" id="OIW16584">
    <property type="protein sequence ID" value="OIW16584"/>
    <property type="gene ID" value="TanjilG_02790"/>
</dbReference>
<dbReference type="AlphaFoldDB" id="A0A1J7IQJ0"/>
<evidence type="ECO:0000313" key="1">
    <source>
        <dbReference type="EMBL" id="OIW16584.1"/>
    </source>
</evidence>
<proteinExistence type="predicted"/>
<keyword evidence="2" id="KW-1185">Reference proteome</keyword>
<evidence type="ECO:0000313" key="2">
    <source>
        <dbReference type="Proteomes" id="UP000188354"/>
    </source>
</evidence>
<name>A0A1J7IQJ0_LUPAN</name>
<reference evidence="1 2" key="1">
    <citation type="journal article" date="2017" name="Plant Biotechnol. J.">
        <title>A comprehensive draft genome sequence for lupin (Lupinus angustifolius), an emerging health food: insights into plant-microbe interactions and legume evolution.</title>
        <authorList>
            <person name="Hane J.K."/>
            <person name="Ming Y."/>
            <person name="Kamphuis L.G."/>
            <person name="Nelson M.N."/>
            <person name="Garg G."/>
            <person name="Atkins C.A."/>
            <person name="Bayer P.E."/>
            <person name="Bravo A."/>
            <person name="Bringans S."/>
            <person name="Cannon S."/>
            <person name="Edwards D."/>
            <person name="Foley R."/>
            <person name="Gao L.L."/>
            <person name="Harrison M.J."/>
            <person name="Huang W."/>
            <person name="Hurgobin B."/>
            <person name="Li S."/>
            <person name="Liu C.W."/>
            <person name="McGrath A."/>
            <person name="Morahan G."/>
            <person name="Murray J."/>
            <person name="Weller J."/>
            <person name="Jian J."/>
            <person name="Singh K.B."/>
        </authorList>
    </citation>
    <scope>NUCLEOTIDE SEQUENCE [LARGE SCALE GENOMIC DNA]</scope>
    <source>
        <strain evidence="2">cv. Tanjil</strain>
        <tissue evidence="1">Whole plant</tissue>
    </source>
</reference>
<accession>A0A1J7IQJ0</accession>
<dbReference type="Proteomes" id="UP000188354">
    <property type="component" value="Chromosome LG02"/>
</dbReference>
<organism evidence="1 2">
    <name type="scientific">Lupinus angustifolius</name>
    <name type="common">Narrow-leaved blue lupine</name>
    <dbReference type="NCBI Taxonomy" id="3871"/>
    <lineage>
        <taxon>Eukaryota</taxon>
        <taxon>Viridiplantae</taxon>
        <taxon>Streptophyta</taxon>
        <taxon>Embryophyta</taxon>
        <taxon>Tracheophyta</taxon>
        <taxon>Spermatophyta</taxon>
        <taxon>Magnoliopsida</taxon>
        <taxon>eudicotyledons</taxon>
        <taxon>Gunneridae</taxon>
        <taxon>Pentapetalae</taxon>
        <taxon>rosids</taxon>
        <taxon>fabids</taxon>
        <taxon>Fabales</taxon>
        <taxon>Fabaceae</taxon>
        <taxon>Papilionoideae</taxon>
        <taxon>50 kb inversion clade</taxon>
        <taxon>genistoids sensu lato</taxon>
        <taxon>core genistoids</taxon>
        <taxon>Genisteae</taxon>
        <taxon>Lupinus</taxon>
    </lineage>
</organism>